<dbReference type="RefSeq" id="WP_377770880.1">
    <property type="nucleotide sequence ID" value="NZ_JBHUOQ010000001.1"/>
</dbReference>
<organism evidence="6 7">
    <name type="scientific">Corticicoccus populi</name>
    <dbReference type="NCBI Taxonomy" id="1812821"/>
    <lineage>
        <taxon>Bacteria</taxon>
        <taxon>Bacillati</taxon>
        <taxon>Bacillota</taxon>
        <taxon>Bacilli</taxon>
        <taxon>Bacillales</taxon>
        <taxon>Staphylococcaceae</taxon>
        <taxon>Corticicoccus</taxon>
    </lineage>
</organism>
<dbReference type="EMBL" id="JBHUOQ010000001">
    <property type="protein sequence ID" value="MFD2829143.1"/>
    <property type="molecule type" value="Genomic_DNA"/>
</dbReference>
<accession>A0ABW5WSB1</accession>
<dbReference type="PANTHER" id="PTHR48078:SF6">
    <property type="entry name" value="L-THREONINE DEHYDRATASE CATABOLIC TDCB"/>
    <property type="match status" value="1"/>
</dbReference>
<dbReference type="InterPro" id="IPR036052">
    <property type="entry name" value="TrpB-like_PALP_sf"/>
</dbReference>
<sequence length="320" mass="35067">MSFSSKDVKEAYERIKNYIVKTPLEESFYLEDDNQKYFFKLESFQRVKSFKIRGALNKMMTLTEEEKRLGVATISSGNHGSSVSYAASLLGIENVKIVVPKTAPKSKVDKIEYFGGEAVLLGDNYDEAHKEGMAFIEENELTFIDAFYDDSAIYGGQGTIAIEILEENKDIDTIVVPIGGGGLITGIAVAAKTIKPDIRIIGVQTEACPAMIKAYEDNVFYEEYPSGPTLCDALVGGIGKLSYEMAKDYVDDFIEVSEESIGRAVSFMAKEEKYIVEAGSAVTVAAVTDYKERIGGKNVALVLSGGNIDGEILTELMTKY</sequence>
<dbReference type="SUPFAM" id="SSF53686">
    <property type="entry name" value="Tryptophan synthase beta subunit-like PLP-dependent enzymes"/>
    <property type="match status" value="1"/>
</dbReference>
<feature type="domain" description="Tryptophan synthase beta chain-like PALP" evidence="5">
    <location>
        <begin position="17"/>
        <end position="305"/>
    </location>
</feature>
<evidence type="ECO:0000256" key="1">
    <source>
        <dbReference type="ARBA" id="ARBA00001933"/>
    </source>
</evidence>
<evidence type="ECO:0000259" key="5">
    <source>
        <dbReference type="Pfam" id="PF00291"/>
    </source>
</evidence>
<evidence type="ECO:0000313" key="6">
    <source>
        <dbReference type="EMBL" id="MFD2829143.1"/>
    </source>
</evidence>
<reference evidence="7" key="1">
    <citation type="journal article" date="2019" name="Int. J. Syst. Evol. Microbiol.">
        <title>The Global Catalogue of Microorganisms (GCM) 10K type strain sequencing project: providing services to taxonomists for standard genome sequencing and annotation.</title>
        <authorList>
            <consortium name="The Broad Institute Genomics Platform"/>
            <consortium name="The Broad Institute Genome Sequencing Center for Infectious Disease"/>
            <person name="Wu L."/>
            <person name="Ma J."/>
        </authorList>
    </citation>
    <scope>NUCLEOTIDE SEQUENCE [LARGE SCALE GENOMIC DNA]</scope>
    <source>
        <strain evidence="7">KCTC 33575</strain>
    </source>
</reference>
<evidence type="ECO:0000256" key="2">
    <source>
        <dbReference type="ARBA" id="ARBA00022898"/>
    </source>
</evidence>
<gene>
    <name evidence="6" type="ORF">ACFSX4_01605</name>
</gene>
<evidence type="ECO:0000313" key="7">
    <source>
        <dbReference type="Proteomes" id="UP001597519"/>
    </source>
</evidence>
<dbReference type="Gene3D" id="3.40.50.1100">
    <property type="match status" value="2"/>
</dbReference>
<comment type="caution">
    <text evidence="6">The sequence shown here is derived from an EMBL/GenBank/DDBJ whole genome shotgun (WGS) entry which is preliminary data.</text>
</comment>
<dbReference type="PANTHER" id="PTHR48078">
    <property type="entry name" value="THREONINE DEHYDRATASE, MITOCHONDRIAL-RELATED"/>
    <property type="match status" value="1"/>
</dbReference>
<keyword evidence="2" id="KW-0663">Pyridoxal phosphate</keyword>
<keyword evidence="7" id="KW-1185">Reference proteome</keyword>
<dbReference type="InterPro" id="IPR001926">
    <property type="entry name" value="TrpB-like_PALP"/>
</dbReference>
<evidence type="ECO:0000256" key="3">
    <source>
        <dbReference type="ARBA" id="ARBA00023239"/>
    </source>
</evidence>
<dbReference type="Pfam" id="PF00291">
    <property type="entry name" value="PALP"/>
    <property type="match status" value="1"/>
</dbReference>
<keyword evidence="3" id="KW-0456">Lyase</keyword>
<proteinExistence type="predicted"/>
<name>A0ABW5WSB1_9STAP</name>
<comment type="cofactor">
    <cofactor evidence="1">
        <name>pyridoxal 5'-phosphate</name>
        <dbReference type="ChEBI" id="CHEBI:597326"/>
    </cofactor>
</comment>
<dbReference type="Proteomes" id="UP001597519">
    <property type="component" value="Unassembled WGS sequence"/>
</dbReference>
<protein>
    <recommendedName>
        <fullName evidence="4">Threonine deaminase</fullName>
    </recommendedName>
</protein>
<evidence type="ECO:0000256" key="4">
    <source>
        <dbReference type="ARBA" id="ARBA00031427"/>
    </source>
</evidence>
<dbReference type="InterPro" id="IPR050147">
    <property type="entry name" value="Ser/Thr_Dehydratase"/>
</dbReference>
<dbReference type="CDD" id="cd01562">
    <property type="entry name" value="Thr-dehyd"/>
    <property type="match status" value="1"/>
</dbReference>